<protein>
    <submittedName>
        <fullName evidence="3">Peroxiredoxin</fullName>
    </submittedName>
</protein>
<dbReference type="SUPFAM" id="SSF52833">
    <property type="entry name" value="Thioredoxin-like"/>
    <property type="match status" value="1"/>
</dbReference>
<dbReference type="PANTHER" id="PTHR42852:SF13">
    <property type="entry name" value="PROTEIN DIPZ"/>
    <property type="match status" value="1"/>
</dbReference>
<evidence type="ECO:0000313" key="4">
    <source>
        <dbReference type="Proteomes" id="UP001314796"/>
    </source>
</evidence>
<dbReference type="InterPro" id="IPR050553">
    <property type="entry name" value="Thioredoxin_ResA/DsbE_sf"/>
</dbReference>
<feature type="domain" description="Thioredoxin" evidence="2">
    <location>
        <begin position="62"/>
        <end position="196"/>
    </location>
</feature>
<dbReference type="Gene3D" id="3.40.30.10">
    <property type="entry name" value="Glutaredoxin"/>
    <property type="match status" value="1"/>
</dbReference>
<accession>A0ABS2NT82</accession>
<dbReference type="PANTHER" id="PTHR42852">
    <property type="entry name" value="THIOL:DISULFIDE INTERCHANGE PROTEIN DSBE"/>
    <property type="match status" value="1"/>
</dbReference>
<proteinExistence type="predicted"/>
<dbReference type="PROSITE" id="PS51352">
    <property type="entry name" value="THIOREDOXIN_2"/>
    <property type="match status" value="1"/>
</dbReference>
<feature type="region of interest" description="Disordered" evidence="1">
    <location>
        <begin position="36"/>
        <end position="60"/>
    </location>
</feature>
<reference evidence="3 4" key="1">
    <citation type="submission" date="2021-01" db="EMBL/GenBank/DDBJ databases">
        <title>Genomic Encyclopedia of Type Strains, Phase IV (KMG-IV): sequencing the most valuable type-strain genomes for metagenomic binning, comparative biology and taxonomic classification.</title>
        <authorList>
            <person name="Goeker M."/>
        </authorList>
    </citation>
    <scope>NUCLEOTIDE SEQUENCE [LARGE SCALE GENOMIC DNA]</scope>
    <source>
        <strain evidence="3 4">DSM 25890</strain>
    </source>
</reference>
<gene>
    <name evidence="3" type="ORF">JOC73_002653</name>
</gene>
<feature type="compositionally biased region" description="Basic and acidic residues" evidence="1">
    <location>
        <begin position="36"/>
        <end position="45"/>
    </location>
</feature>
<dbReference type="InterPro" id="IPR000866">
    <property type="entry name" value="AhpC/TSA"/>
</dbReference>
<dbReference type="InterPro" id="IPR013766">
    <property type="entry name" value="Thioredoxin_domain"/>
</dbReference>
<evidence type="ECO:0000313" key="3">
    <source>
        <dbReference type="EMBL" id="MBM7616077.1"/>
    </source>
</evidence>
<dbReference type="InterPro" id="IPR036249">
    <property type="entry name" value="Thioredoxin-like_sf"/>
</dbReference>
<dbReference type="Pfam" id="PF00578">
    <property type="entry name" value="AhpC-TSA"/>
    <property type="match status" value="1"/>
</dbReference>
<dbReference type="Proteomes" id="UP001314796">
    <property type="component" value="Unassembled WGS sequence"/>
</dbReference>
<dbReference type="EMBL" id="JAFBEE010000023">
    <property type="protein sequence ID" value="MBM7616077.1"/>
    <property type="molecule type" value="Genomic_DNA"/>
</dbReference>
<dbReference type="RefSeq" id="WP_204403943.1">
    <property type="nucleotide sequence ID" value="NZ_JAFBEE010000023.1"/>
</dbReference>
<evidence type="ECO:0000259" key="2">
    <source>
        <dbReference type="PROSITE" id="PS51352"/>
    </source>
</evidence>
<evidence type="ECO:0000256" key="1">
    <source>
        <dbReference type="SAM" id="MobiDB-lite"/>
    </source>
</evidence>
<comment type="caution">
    <text evidence="3">The sequence shown here is derived from an EMBL/GenBank/DDBJ whole genome shotgun (WGS) entry which is preliminary data.</text>
</comment>
<keyword evidence="4" id="KW-1185">Reference proteome</keyword>
<organism evidence="3 4">
    <name type="scientific">Alkaliphilus hydrothermalis</name>
    <dbReference type="NCBI Taxonomy" id="1482730"/>
    <lineage>
        <taxon>Bacteria</taxon>
        <taxon>Bacillati</taxon>
        <taxon>Bacillota</taxon>
        <taxon>Clostridia</taxon>
        <taxon>Peptostreptococcales</taxon>
        <taxon>Natronincolaceae</taxon>
        <taxon>Alkaliphilus</taxon>
    </lineage>
</organism>
<name>A0ABS2NT82_9FIRM</name>
<dbReference type="CDD" id="cd02966">
    <property type="entry name" value="TlpA_like_family"/>
    <property type="match status" value="1"/>
</dbReference>
<sequence>MRKIILGVVIFMLLVGGLYQVNKVLFKDINVEEEAAMEKPKDDKPVSNQGEEDKESEPEVGIRKGHIAADFTLPNLDNKSESLWDYRGKKIILNFWSADCPPCREEMPDLNDYYLEHKDDNVVVLGVNLGQSPEVVEGFIDQNGYEFPILVDPNNSVAYAYGVVYLPTTYFIDEEGIIQDIHIGMLTKEDLENYTK</sequence>